<gene>
    <name evidence="2" type="ORF">SAMN05216266_105209</name>
</gene>
<evidence type="ECO:0008006" key="4">
    <source>
        <dbReference type="Google" id="ProtNLM"/>
    </source>
</evidence>
<evidence type="ECO:0000256" key="1">
    <source>
        <dbReference type="SAM" id="SignalP"/>
    </source>
</evidence>
<protein>
    <recommendedName>
        <fullName evidence="4">Secreted protein</fullName>
    </recommendedName>
</protein>
<organism evidence="2 3">
    <name type="scientific">Amycolatopsis marina</name>
    <dbReference type="NCBI Taxonomy" id="490629"/>
    <lineage>
        <taxon>Bacteria</taxon>
        <taxon>Bacillati</taxon>
        <taxon>Actinomycetota</taxon>
        <taxon>Actinomycetes</taxon>
        <taxon>Pseudonocardiales</taxon>
        <taxon>Pseudonocardiaceae</taxon>
        <taxon>Amycolatopsis</taxon>
    </lineage>
</organism>
<keyword evidence="3" id="KW-1185">Reference proteome</keyword>
<dbReference type="RefSeq" id="WP_245788279.1">
    <property type="nucleotide sequence ID" value="NZ_FOKG01000005.1"/>
</dbReference>
<name>A0A1I0YNX9_9PSEU</name>
<feature type="signal peptide" evidence="1">
    <location>
        <begin position="1"/>
        <end position="30"/>
    </location>
</feature>
<keyword evidence="1" id="KW-0732">Signal</keyword>
<evidence type="ECO:0000313" key="3">
    <source>
        <dbReference type="Proteomes" id="UP000243799"/>
    </source>
</evidence>
<reference evidence="3" key="1">
    <citation type="submission" date="2016-10" db="EMBL/GenBank/DDBJ databases">
        <authorList>
            <person name="Varghese N."/>
            <person name="Submissions S."/>
        </authorList>
    </citation>
    <scope>NUCLEOTIDE SEQUENCE [LARGE SCALE GENOMIC DNA]</scope>
    <source>
        <strain evidence="3">CGMCC 4.3568</strain>
    </source>
</reference>
<feature type="chain" id="PRO_5017206559" description="Secreted protein" evidence="1">
    <location>
        <begin position="31"/>
        <end position="221"/>
    </location>
</feature>
<dbReference type="STRING" id="490629.SAMN05216266_105209"/>
<accession>A0A1I0YNX9</accession>
<sequence length="221" mass="22200">MSNIRSKINRSALAVVLAGGVLATAAPAQAAEPVAVASASVGSADIVVSGQSAQAAPIAPCDVDGRQTNSTTGGFAGNTTKFGRGSTECARDSGGTASAKASGQRFETTVLRQFGGPTLRVRTFSARCNTTSNGSSGYVELSGVSGFSVPREIRSNHTIMIPGRGQGDPPMARLVLNELEVPTPADGSLTTNALRITLFPEGGPASGDIVVGSASCDPYGA</sequence>
<dbReference type="AlphaFoldDB" id="A0A1I0YNX9"/>
<dbReference type="Proteomes" id="UP000243799">
    <property type="component" value="Unassembled WGS sequence"/>
</dbReference>
<evidence type="ECO:0000313" key="2">
    <source>
        <dbReference type="EMBL" id="SFB14637.1"/>
    </source>
</evidence>
<proteinExistence type="predicted"/>
<dbReference type="EMBL" id="FOKG01000005">
    <property type="protein sequence ID" value="SFB14637.1"/>
    <property type="molecule type" value="Genomic_DNA"/>
</dbReference>